<keyword evidence="5" id="KW-1185">Reference proteome</keyword>
<name>A0A6A4R841_LUPAL</name>
<evidence type="ECO:0000313" key="4">
    <source>
        <dbReference type="EMBL" id="KAE9622110.1"/>
    </source>
</evidence>
<evidence type="ECO:0000313" key="5">
    <source>
        <dbReference type="Proteomes" id="UP000447434"/>
    </source>
</evidence>
<dbReference type="Proteomes" id="UP000447434">
    <property type="component" value="Chromosome 1"/>
</dbReference>
<feature type="domain" description="Peptidase C14 caspase" evidence="2">
    <location>
        <begin position="57"/>
        <end position="293"/>
    </location>
</feature>
<dbReference type="EMBL" id="WOCE01000001">
    <property type="protein sequence ID" value="KAE9622110.1"/>
    <property type="molecule type" value="Genomic_DNA"/>
</dbReference>
<dbReference type="GO" id="GO:0004197">
    <property type="term" value="F:cysteine-type endopeptidase activity"/>
    <property type="evidence" value="ECO:0007669"/>
    <property type="project" value="InterPro"/>
</dbReference>
<dbReference type="Gene3D" id="3.40.50.12660">
    <property type="match status" value="1"/>
</dbReference>
<accession>A0A6A4R841</accession>
<feature type="domain" description="Zinc finger LSD1-type" evidence="3">
    <location>
        <begin position="9"/>
        <end position="33"/>
    </location>
</feature>
<proteinExistence type="inferred from homology"/>
<evidence type="ECO:0000259" key="3">
    <source>
        <dbReference type="Pfam" id="PF06943"/>
    </source>
</evidence>
<dbReference type="PANTHER" id="PTHR48104:SF30">
    <property type="entry name" value="METACASPASE-1"/>
    <property type="match status" value="1"/>
</dbReference>
<dbReference type="InterPro" id="IPR050452">
    <property type="entry name" value="Metacaspase"/>
</dbReference>
<dbReference type="NCBIfam" id="TIGR01053">
    <property type="entry name" value="LSD1"/>
    <property type="match status" value="1"/>
</dbReference>
<dbReference type="Pfam" id="PF00656">
    <property type="entry name" value="Peptidase_C14"/>
    <property type="match status" value="1"/>
</dbReference>
<protein>
    <submittedName>
        <fullName evidence="4">Putative transcription factor Znf-LSD family</fullName>
    </submittedName>
</protein>
<evidence type="ECO:0000259" key="2">
    <source>
        <dbReference type="Pfam" id="PF00656"/>
    </source>
</evidence>
<organism evidence="4 5">
    <name type="scientific">Lupinus albus</name>
    <name type="common">White lupine</name>
    <name type="synonym">Lupinus termis</name>
    <dbReference type="NCBI Taxonomy" id="3870"/>
    <lineage>
        <taxon>Eukaryota</taxon>
        <taxon>Viridiplantae</taxon>
        <taxon>Streptophyta</taxon>
        <taxon>Embryophyta</taxon>
        <taxon>Tracheophyta</taxon>
        <taxon>Spermatophyta</taxon>
        <taxon>Magnoliopsida</taxon>
        <taxon>eudicotyledons</taxon>
        <taxon>Gunneridae</taxon>
        <taxon>Pentapetalae</taxon>
        <taxon>rosids</taxon>
        <taxon>fabids</taxon>
        <taxon>Fabales</taxon>
        <taxon>Fabaceae</taxon>
        <taxon>Papilionoideae</taxon>
        <taxon>50 kb inversion clade</taxon>
        <taxon>genistoids sensu lato</taxon>
        <taxon>core genistoids</taxon>
        <taxon>Genisteae</taxon>
        <taxon>Lupinus</taxon>
    </lineage>
</organism>
<dbReference type="GO" id="GO:0006508">
    <property type="term" value="P:proteolysis"/>
    <property type="evidence" value="ECO:0007669"/>
    <property type="project" value="InterPro"/>
</dbReference>
<dbReference type="GO" id="GO:0005737">
    <property type="term" value="C:cytoplasm"/>
    <property type="evidence" value="ECO:0007669"/>
    <property type="project" value="TreeGrafter"/>
</dbReference>
<comment type="caution">
    <text evidence="4">The sequence shown here is derived from an EMBL/GenBank/DDBJ whole genome shotgun (WGS) entry which is preliminary data.</text>
</comment>
<comment type="similarity">
    <text evidence="1">Belongs to the peptidase C14B family.</text>
</comment>
<dbReference type="InterPro" id="IPR005735">
    <property type="entry name" value="Znf_LSD1"/>
</dbReference>
<dbReference type="SUPFAM" id="SSF52129">
    <property type="entry name" value="Caspase-like"/>
    <property type="match status" value="1"/>
</dbReference>
<dbReference type="InterPro" id="IPR011600">
    <property type="entry name" value="Pept_C14_caspase"/>
</dbReference>
<evidence type="ECO:0000256" key="1">
    <source>
        <dbReference type="ARBA" id="ARBA00009005"/>
    </source>
</evidence>
<dbReference type="OrthoDB" id="3223806at2759"/>
<dbReference type="Pfam" id="PF06943">
    <property type="entry name" value="zf-LSD1"/>
    <property type="match status" value="1"/>
</dbReference>
<dbReference type="PANTHER" id="PTHR48104">
    <property type="entry name" value="METACASPASE-4"/>
    <property type="match status" value="1"/>
</dbReference>
<dbReference type="AlphaFoldDB" id="A0A6A4R841"/>
<gene>
    <name evidence="4" type="ORF">Lalb_Chr01g0021841</name>
</gene>
<sequence length="357" mass="39138">MSTNMIINCSGCRTSLQLPPGAGYIRCALCNFVTLLSYLRAVPSPSSTLAPPNPHGRKKAVIIGISYRFSRHELKGCINDANCMRYFLINKFNFPEPSIIMLTEEEDPHGPKFPSKRNIRMAMFWLVQGCQPGDSLVFHYSGHGSQQRSYSDEEADGYDETLCPLDFETQGMIVDDEINATMVRPLPNGVRLHALIDACHSGTVLDLPFLCRMNSGQYVWEDHRPRSGIWKGSNGGEVISLSGCDDHQSSADTSVLSKITSTGAMTYCFIQAIERGHGATYGSILSAMRTAIKNVGSDGGGVVTSLVSMLLTGGSLIGIGGGLKQVIYRVELFDWKVSDHRDKSDNIPLTMSIFFSF</sequence>
<dbReference type="InterPro" id="IPR029030">
    <property type="entry name" value="Caspase-like_dom_sf"/>
</dbReference>
<reference evidence="5" key="1">
    <citation type="journal article" date="2020" name="Nat. Commun.">
        <title>Genome sequence of the cluster root forming white lupin.</title>
        <authorList>
            <person name="Hufnagel B."/>
            <person name="Marques A."/>
            <person name="Soriano A."/>
            <person name="Marques L."/>
            <person name="Divol F."/>
            <person name="Doumas P."/>
            <person name="Sallet E."/>
            <person name="Mancinotti D."/>
            <person name="Carrere S."/>
            <person name="Marande W."/>
            <person name="Arribat S."/>
            <person name="Keller J."/>
            <person name="Huneau C."/>
            <person name="Blein T."/>
            <person name="Aime D."/>
            <person name="Laguerre M."/>
            <person name="Taylor J."/>
            <person name="Schubert V."/>
            <person name="Nelson M."/>
            <person name="Geu-Flores F."/>
            <person name="Crespi M."/>
            <person name="Gallardo-Guerrero K."/>
            <person name="Delaux P.-M."/>
            <person name="Salse J."/>
            <person name="Berges H."/>
            <person name="Guyot R."/>
            <person name="Gouzy J."/>
            <person name="Peret B."/>
        </authorList>
    </citation>
    <scope>NUCLEOTIDE SEQUENCE [LARGE SCALE GENOMIC DNA]</scope>
    <source>
        <strain evidence="5">cv. Amiga</strain>
    </source>
</reference>